<sequence length="1180" mass="130878">MATTEPGTPVTRHPQCGAGDPASSVGQRPSSRYVLELSLAVSRPRPGPAPGCGYSPELQTLGQPSPTAALAILSEGSQGDLSQPGQDPWADLPSDPPGWPCIHLGWCEGVVWGGSGPWEGTGGGMGTWWSHDNCRRVGAEHQGQDYNHPPCSPQNDSDLATSQDDTSRVGAMVAGRLEGEPSPKAADSASLEPDPAEAAAAEMGPGSMLQSEEPAAQAPVLSLLAASSMGTLDTAMVEKLVMELVPAQQRGDPFIVPTFLCNYRRFTTTQQVLNLLFHRYAYFQPHCEEDDRTKDALCSILGTWLENYPDDFYEFQDLARLKQLVAYVRLHMPFSDLARQAQLLLTELKDAEPKELVAEPEAFGLTEEDLEAPDYPELELESEPLQESGVTPVNSLSAASNVGTLDTAMVQRLVNELVPAQERGDPFIVPNFLRVYRSFATTQQVLHLLFHRYAYFQPHCEEDDRTKDALCSILGTWLENYPDDFYEFQDLARLKQLVAYVRLHMPFSDLARQAQLLLTELEDAEPKELVAEPEAFGLPAVDLEAPRCPEYELESGPAEEPDVTPVNSWSAAHNMGTLDPAMVQRLVNELVPAQERGDPFIVPNFLRVYRSFATTQQVLHLLFHRYGYFQPGCEEDDRAKHALCSILEIWLENYPEDFHGFQDLTCLHQLVAYVRLHMPFSDLAHRAQLLLTELEDAEPKELVAEPEETSLPWAAFLLAPEALESPEYPACELGSGPLQEPDFTPVLSVSAASNVETLDTAMVENLVDELVPALQRGDPFIVPTFLHIYRGFITTQQVLHMLFHRYAYFRSDCEEDNCAKDALCFLLGSWLEKYPEDFSDLACLHQLVAYVQLHMPFSDLACRAQLLLMQLEDTEPTELLAEPEETSLPWAVPLPAALIFEAPEYPAAGPGSGPLQEPDVTSELSLLAASNVETLDTAMVENLVDELVPALQRGDPFIVPTFLHTYRGFITTQQVLHTLFHRYAYFRSDCEEDDRAKHALCSILGTWLDSFPEDFQDRASLKLLVTYVQLHMPFSDLARQAQLLLIQLEDPEPKEAEAEPEAPAPGGDEEVPPAAAAAFLGSDLVPTIALQPEPDEACLSLAIVPAVDSLEPPACPEAKQEPDRPQPWFTKLCWPWGRRRGQCVIPSQDRPRRRSPSWVRTLLSCFPIRSSGPHSGPSHE</sequence>
<dbReference type="PANTHER" id="PTHR46793">
    <property type="entry name" value="1700018F24RIK PROTEIN-RELATED-RELATED"/>
    <property type="match status" value="1"/>
</dbReference>
<dbReference type="GO" id="GO:0005085">
    <property type="term" value="F:guanyl-nucleotide exchange factor activity"/>
    <property type="evidence" value="ECO:0007669"/>
    <property type="project" value="UniProtKB-KW"/>
</dbReference>
<evidence type="ECO:0000313" key="5">
    <source>
        <dbReference type="Proteomes" id="UP000001811"/>
    </source>
</evidence>
<evidence type="ECO:0000313" key="4">
    <source>
        <dbReference type="Ensembl" id="ENSOCUP00000046929.1"/>
    </source>
</evidence>
<organism evidence="4 5">
    <name type="scientific">Oryctolagus cuniculus</name>
    <name type="common">Rabbit</name>
    <dbReference type="NCBI Taxonomy" id="9986"/>
    <lineage>
        <taxon>Eukaryota</taxon>
        <taxon>Metazoa</taxon>
        <taxon>Chordata</taxon>
        <taxon>Craniata</taxon>
        <taxon>Vertebrata</taxon>
        <taxon>Euteleostomi</taxon>
        <taxon>Mammalia</taxon>
        <taxon>Eutheria</taxon>
        <taxon>Euarchontoglires</taxon>
        <taxon>Glires</taxon>
        <taxon>Lagomorpha</taxon>
        <taxon>Leporidae</taxon>
        <taxon>Oryctolagus</taxon>
    </lineage>
</organism>
<feature type="domain" description="N-terminal Ras-GEF" evidence="3">
    <location>
        <begin position="574"/>
        <end position="695"/>
    </location>
</feature>
<evidence type="ECO:0000256" key="2">
    <source>
        <dbReference type="SAM" id="MobiDB-lite"/>
    </source>
</evidence>
<protein>
    <recommendedName>
        <fullName evidence="3">N-terminal Ras-GEF domain-containing protein</fullName>
    </recommendedName>
</protein>
<dbReference type="SMART" id="SM00229">
    <property type="entry name" value="RasGEFN"/>
    <property type="match status" value="5"/>
</dbReference>
<dbReference type="PROSITE" id="PS50212">
    <property type="entry name" value="RASGEF_NTER"/>
    <property type="match status" value="5"/>
</dbReference>
<dbReference type="GeneTree" id="ENSGT00940000153181"/>
<dbReference type="PANTHER" id="PTHR46793:SF3">
    <property type="entry name" value="RIKEN CDNA 4930596D02 GENE"/>
    <property type="match status" value="1"/>
</dbReference>
<feature type="compositionally biased region" description="Polar residues" evidence="2">
    <location>
        <begin position="153"/>
        <end position="164"/>
    </location>
</feature>
<dbReference type="InterPro" id="IPR000651">
    <property type="entry name" value="Ras-like_Gua-exchang_fac_N"/>
</dbReference>
<dbReference type="InterPro" id="IPR023578">
    <property type="entry name" value="Ras_GEF_dom_sf"/>
</dbReference>
<feature type="domain" description="N-terminal Ras-GEF" evidence="3">
    <location>
        <begin position="401"/>
        <end position="522"/>
    </location>
</feature>
<dbReference type="SUPFAM" id="SSF48366">
    <property type="entry name" value="Ras GEF"/>
    <property type="match status" value="5"/>
</dbReference>
<dbReference type="Proteomes" id="UP000001811">
    <property type="component" value="Chromosome 4"/>
</dbReference>
<accession>A0A5F9DN86</accession>
<reference evidence="4" key="2">
    <citation type="submission" date="2025-08" db="UniProtKB">
        <authorList>
            <consortium name="Ensembl"/>
        </authorList>
    </citation>
    <scope>IDENTIFICATION</scope>
    <source>
        <strain evidence="4">Thorbecke</strain>
    </source>
</reference>
<proteinExistence type="predicted"/>
<dbReference type="Pfam" id="PF00618">
    <property type="entry name" value="RasGEF_N"/>
    <property type="match status" value="5"/>
</dbReference>
<reference evidence="4" key="3">
    <citation type="submission" date="2025-09" db="UniProtKB">
        <authorList>
            <consortium name="Ensembl"/>
        </authorList>
    </citation>
    <scope>IDENTIFICATION</scope>
    <source>
        <strain evidence="4">Thorbecke</strain>
    </source>
</reference>
<dbReference type="InParanoid" id="A0A5F9DN86"/>
<feature type="region of interest" description="Disordered" evidence="2">
    <location>
        <begin position="1"/>
        <end position="30"/>
    </location>
</feature>
<keyword evidence="1" id="KW-0344">Guanine-nucleotide releasing factor</keyword>
<dbReference type="Ensembl" id="ENSOCUT00000058058.1">
    <property type="protein sequence ID" value="ENSOCUP00000046929.1"/>
    <property type="gene ID" value="ENSOCUG00000032386.1"/>
</dbReference>
<dbReference type="Gene3D" id="1.20.870.10">
    <property type="entry name" value="Son of sevenless (SoS) protein Chain: S domain 1"/>
    <property type="match status" value="5"/>
</dbReference>
<dbReference type="CDD" id="cd06224">
    <property type="entry name" value="REM"/>
    <property type="match status" value="5"/>
</dbReference>
<keyword evidence="5" id="KW-1185">Reference proteome</keyword>
<feature type="domain" description="N-terminal Ras-GEF" evidence="3">
    <location>
        <begin position="754"/>
        <end position="875"/>
    </location>
</feature>
<dbReference type="Bgee" id="ENSOCUG00000032386">
    <property type="expression patterns" value="Expressed in testis"/>
</dbReference>
<dbReference type="EMBL" id="AAGW02052336">
    <property type="status" value="NOT_ANNOTATED_CDS"/>
    <property type="molecule type" value="Genomic_DNA"/>
</dbReference>
<evidence type="ECO:0000256" key="1">
    <source>
        <dbReference type="PROSITE-ProRule" id="PRU00135"/>
    </source>
</evidence>
<dbReference type="STRING" id="9986.ENSOCUP00000046929"/>
<feature type="domain" description="N-terminal Ras-GEF" evidence="3">
    <location>
        <begin position="228"/>
        <end position="349"/>
    </location>
</feature>
<feature type="domain" description="N-terminal Ras-GEF" evidence="3">
    <location>
        <begin position="931"/>
        <end position="1053"/>
    </location>
</feature>
<evidence type="ECO:0000259" key="3">
    <source>
        <dbReference type="PROSITE" id="PS50212"/>
    </source>
</evidence>
<feature type="region of interest" description="Disordered" evidence="2">
    <location>
        <begin position="140"/>
        <end position="214"/>
    </location>
</feature>
<reference evidence="4 5" key="1">
    <citation type="journal article" date="2011" name="Nature">
        <title>A high-resolution map of human evolutionary constraint using 29 mammals.</title>
        <authorList>
            <person name="Lindblad-Toh K."/>
            <person name="Garber M."/>
            <person name="Zuk O."/>
            <person name="Lin M.F."/>
            <person name="Parker B.J."/>
            <person name="Washietl S."/>
            <person name="Kheradpour P."/>
            <person name="Ernst J."/>
            <person name="Jordan G."/>
            <person name="Mauceli E."/>
            <person name="Ward L.D."/>
            <person name="Lowe C.B."/>
            <person name="Holloway A.K."/>
            <person name="Clamp M."/>
            <person name="Gnerre S."/>
            <person name="Alfoldi J."/>
            <person name="Beal K."/>
            <person name="Chang J."/>
            <person name="Clawson H."/>
            <person name="Cuff J."/>
            <person name="Di Palma F."/>
            <person name="Fitzgerald S."/>
            <person name="Flicek P."/>
            <person name="Guttman M."/>
            <person name="Hubisz M.J."/>
            <person name="Jaffe D.B."/>
            <person name="Jungreis I."/>
            <person name="Kent W.J."/>
            <person name="Kostka D."/>
            <person name="Lara M."/>
            <person name="Martins A.L."/>
            <person name="Massingham T."/>
            <person name="Moltke I."/>
            <person name="Raney B.J."/>
            <person name="Rasmussen M.D."/>
            <person name="Robinson J."/>
            <person name="Stark A."/>
            <person name="Vilella A.J."/>
            <person name="Wen J."/>
            <person name="Xie X."/>
            <person name="Zody M.C."/>
            <person name="Baldwin J."/>
            <person name="Bloom T."/>
            <person name="Chin C.W."/>
            <person name="Heiman D."/>
            <person name="Nicol R."/>
            <person name="Nusbaum C."/>
            <person name="Young S."/>
            <person name="Wilkinson J."/>
            <person name="Worley K.C."/>
            <person name="Kovar C.L."/>
            <person name="Muzny D.M."/>
            <person name="Gibbs R.A."/>
            <person name="Cree A."/>
            <person name="Dihn H.H."/>
            <person name="Fowler G."/>
            <person name="Jhangiani S."/>
            <person name="Joshi V."/>
            <person name="Lee S."/>
            <person name="Lewis L.R."/>
            <person name="Nazareth L.V."/>
            <person name="Okwuonu G."/>
            <person name="Santibanez J."/>
            <person name="Warren W.C."/>
            <person name="Mardis E.R."/>
            <person name="Weinstock G.M."/>
            <person name="Wilson R.K."/>
            <person name="Delehaunty K."/>
            <person name="Dooling D."/>
            <person name="Fronik C."/>
            <person name="Fulton L."/>
            <person name="Fulton B."/>
            <person name="Graves T."/>
            <person name="Minx P."/>
            <person name="Sodergren E."/>
            <person name="Birney E."/>
            <person name="Margulies E.H."/>
            <person name="Herrero J."/>
            <person name="Green E.D."/>
            <person name="Haussler D."/>
            <person name="Siepel A."/>
            <person name="Goldman N."/>
            <person name="Pollard K.S."/>
            <person name="Pedersen J.S."/>
            <person name="Lander E.S."/>
            <person name="Kellis M."/>
        </authorList>
    </citation>
    <scope>NUCLEOTIDE SEQUENCE [LARGE SCALE GENOMIC DNA]</scope>
    <source>
        <strain evidence="4 5">Thorbecke inbred</strain>
    </source>
</reference>
<dbReference type="AlphaFoldDB" id="A0A5F9DN86"/>
<name>A0A5F9DN86_RABIT</name>